<keyword evidence="7" id="KW-0326">Glycosidase</keyword>
<keyword evidence="6" id="KW-0119">Carbohydrate metabolism</keyword>
<evidence type="ECO:0000313" key="13">
    <source>
        <dbReference type="Proteomes" id="UP000011715"/>
    </source>
</evidence>
<protein>
    <recommendedName>
        <fullName evidence="3">cellulase</fullName>
        <ecNumber evidence="3">3.2.1.4</ecNumber>
    </recommendedName>
</protein>
<evidence type="ECO:0000256" key="6">
    <source>
        <dbReference type="ARBA" id="ARBA00023277"/>
    </source>
</evidence>
<keyword evidence="4" id="KW-0378">Hydrolase</keyword>
<evidence type="ECO:0000256" key="7">
    <source>
        <dbReference type="ARBA" id="ARBA00023295"/>
    </source>
</evidence>
<keyword evidence="5" id="KW-0136">Cellulose degradation</keyword>
<evidence type="ECO:0000256" key="3">
    <source>
        <dbReference type="ARBA" id="ARBA00012601"/>
    </source>
</evidence>
<dbReference type="InterPro" id="IPR052288">
    <property type="entry name" value="GH45_Enzymes"/>
</dbReference>
<comment type="similarity">
    <text evidence="2">Belongs to the glycosyl hydrolase 45 (cellulase K) family.</text>
</comment>
<dbReference type="EMBL" id="ADBL01001122">
    <property type="status" value="NOT_ANNOTATED_CDS"/>
    <property type="molecule type" value="Genomic_DNA"/>
</dbReference>
<name>A0A0C4DXP3_MAGP6</name>
<dbReference type="Pfam" id="PF02015">
    <property type="entry name" value="Glyco_hydro_45"/>
    <property type="match status" value="1"/>
</dbReference>
<proteinExistence type="inferred from homology"/>
<dbReference type="VEuPathDB" id="FungiDB:MAPG_04797"/>
<dbReference type="PANTHER" id="PTHR39730">
    <property type="entry name" value="ENDOGLUCANASE 1"/>
    <property type="match status" value="1"/>
</dbReference>
<evidence type="ECO:0000256" key="1">
    <source>
        <dbReference type="ARBA" id="ARBA00000966"/>
    </source>
</evidence>
<organism evidence="12 13">
    <name type="scientific">Magnaporthiopsis poae (strain ATCC 64411 / 73-15)</name>
    <name type="common">Kentucky bluegrass fungus</name>
    <name type="synonym">Magnaporthe poae</name>
    <dbReference type="NCBI Taxonomy" id="644358"/>
    <lineage>
        <taxon>Eukaryota</taxon>
        <taxon>Fungi</taxon>
        <taxon>Dikarya</taxon>
        <taxon>Ascomycota</taxon>
        <taxon>Pezizomycotina</taxon>
        <taxon>Sordariomycetes</taxon>
        <taxon>Sordariomycetidae</taxon>
        <taxon>Magnaporthales</taxon>
        <taxon>Magnaporthaceae</taxon>
        <taxon>Magnaporthiopsis</taxon>
    </lineage>
</organism>
<keyword evidence="9" id="KW-0732">Signal</keyword>
<dbReference type="AlphaFoldDB" id="A0A0C4DXP3"/>
<gene>
    <name evidence="11" type="ORF">MAPG_04797</name>
</gene>
<dbReference type="PANTHER" id="PTHR39730:SF1">
    <property type="entry name" value="ENDOGLUCANASE 1"/>
    <property type="match status" value="1"/>
</dbReference>
<dbReference type="eggNOG" id="ENOG502RXA6">
    <property type="taxonomic scope" value="Eukaryota"/>
</dbReference>
<sequence length="228" mass="24613">MLKQNILYLALAIATPLAEAWSGVTKTSWDCCKPGCAWPDSLKESKAKGNVRVCDRNDRELAFDRGRTEQSSCFTDGKPGNGYACSSYQPRAVSNDLSIGFAVVGEIWACCRCFEVKWLDGGAKGKRMQVQAVSNSVGAGTDIIILTPGGGSGPNPQGCISQHGKTTGRMYGGVSSAAECELLPEHLRSGCYWRFNWARDDLNDRKVEITQIACPTSLKNISGCEPGY</sequence>
<dbReference type="Gene3D" id="2.40.40.10">
    <property type="entry name" value="RlpA-like domain"/>
    <property type="match status" value="1"/>
</dbReference>
<reference evidence="12" key="5">
    <citation type="submission" date="2015-06" db="UniProtKB">
        <authorList>
            <consortium name="EnsemblFungi"/>
        </authorList>
    </citation>
    <scope>IDENTIFICATION</scope>
    <source>
        <strain evidence="12">ATCC 64411</strain>
    </source>
</reference>
<dbReference type="OrthoDB" id="10035502at2759"/>
<reference evidence="11" key="3">
    <citation type="submission" date="2011-03" db="EMBL/GenBank/DDBJ databases">
        <title>Annotation of Magnaporthe poae ATCC 64411.</title>
        <authorList>
            <person name="Ma L.-J."/>
            <person name="Dead R."/>
            <person name="Young S.K."/>
            <person name="Zeng Q."/>
            <person name="Gargeya S."/>
            <person name="Fitzgerald M."/>
            <person name="Haas B."/>
            <person name="Abouelleil A."/>
            <person name="Alvarado L."/>
            <person name="Arachchi H.M."/>
            <person name="Berlin A."/>
            <person name="Brown A."/>
            <person name="Chapman S.B."/>
            <person name="Chen Z."/>
            <person name="Dunbar C."/>
            <person name="Freedman E."/>
            <person name="Gearin G."/>
            <person name="Gellesch M."/>
            <person name="Goldberg J."/>
            <person name="Griggs A."/>
            <person name="Gujja S."/>
            <person name="Heiman D."/>
            <person name="Howarth C."/>
            <person name="Larson L."/>
            <person name="Lui A."/>
            <person name="MacDonald P.J.P."/>
            <person name="Mehta T."/>
            <person name="Montmayeur A."/>
            <person name="Murphy C."/>
            <person name="Neiman D."/>
            <person name="Pearson M."/>
            <person name="Priest M."/>
            <person name="Roberts A."/>
            <person name="Saif S."/>
            <person name="Shea T."/>
            <person name="Shenoy N."/>
            <person name="Sisk P."/>
            <person name="Stolte C."/>
            <person name="Sykes S."/>
            <person name="Yandava C."/>
            <person name="Wortman J."/>
            <person name="Nusbaum C."/>
            <person name="Birren B."/>
        </authorList>
    </citation>
    <scope>NUCLEOTIDE SEQUENCE</scope>
    <source>
        <strain evidence="11">ATCC 64411</strain>
    </source>
</reference>
<keyword evidence="13" id="KW-1185">Reference proteome</keyword>
<feature type="signal peptide" evidence="9">
    <location>
        <begin position="1"/>
        <end position="20"/>
    </location>
</feature>
<dbReference type="OMA" id="ASHEPCC"/>
<evidence type="ECO:0000313" key="12">
    <source>
        <dbReference type="EnsemblFungi" id="MAPG_04797T0"/>
    </source>
</evidence>
<comment type="catalytic activity">
    <reaction evidence="1">
        <text>Endohydrolysis of (1-&gt;4)-beta-D-glucosidic linkages in cellulose, lichenin and cereal beta-D-glucans.</text>
        <dbReference type="EC" id="3.2.1.4"/>
    </reaction>
</comment>
<dbReference type="EMBL" id="GL876968">
    <property type="protein sequence ID" value="KLU85777.1"/>
    <property type="molecule type" value="Genomic_DNA"/>
</dbReference>
<evidence type="ECO:0000256" key="2">
    <source>
        <dbReference type="ARBA" id="ARBA00007793"/>
    </source>
</evidence>
<feature type="domain" description="Glycosyl hydrolases family 45 active site" evidence="10">
    <location>
        <begin position="22"/>
        <end position="225"/>
    </location>
</feature>
<evidence type="ECO:0000259" key="10">
    <source>
        <dbReference type="Pfam" id="PF02015"/>
    </source>
</evidence>
<dbReference type="InterPro" id="IPR036908">
    <property type="entry name" value="RlpA-like_sf"/>
</dbReference>
<evidence type="ECO:0000256" key="4">
    <source>
        <dbReference type="ARBA" id="ARBA00022801"/>
    </source>
</evidence>
<evidence type="ECO:0000313" key="11">
    <source>
        <dbReference type="EMBL" id="KLU85777.1"/>
    </source>
</evidence>
<keyword evidence="8" id="KW-0624">Polysaccharide degradation</keyword>
<dbReference type="GO" id="GO:0008810">
    <property type="term" value="F:cellulase activity"/>
    <property type="evidence" value="ECO:0007669"/>
    <property type="project" value="UniProtKB-EC"/>
</dbReference>
<evidence type="ECO:0000256" key="9">
    <source>
        <dbReference type="SAM" id="SignalP"/>
    </source>
</evidence>
<evidence type="ECO:0000256" key="8">
    <source>
        <dbReference type="ARBA" id="ARBA00023326"/>
    </source>
</evidence>
<reference evidence="12" key="4">
    <citation type="journal article" date="2015" name="G3 (Bethesda)">
        <title>Genome sequences of three phytopathogenic species of the Magnaporthaceae family of fungi.</title>
        <authorList>
            <person name="Okagaki L.H."/>
            <person name="Nunes C.C."/>
            <person name="Sailsbery J."/>
            <person name="Clay B."/>
            <person name="Brown D."/>
            <person name="John T."/>
            <person name="Oh Y."/>
            <person name="Young N."/>
            <person name="Fitzgerald M."/>
            <person name="Haas B.J."/>
            <person name="Zeng Q."/>
            <person name="Young S."/>
            <person name="Adiconis X."/>
            <person name="Fan L."/>
            <person name="Levin J.Z."/>
            <person name="Mitchell T.K."/>
            <person name="Okubara P.A."/>
            <person name="Farman M.L."/>
            <person name="Kohn L.M."/>
            <person name="Birren B."/>
            <person name="Ma L.-J."/>
            <person name="Dean R.A."/>
        </authorList>
    </citation>
    <scope>NUCLEOTIDE SEQUENCE</scope>
    <source>
        <strain evidence="12">ATCC 64411 / 73-15</strain>
    </source>
</reference>
<dbReference type="SUPFAM" id="SSF50685">
    <property type="entry name" value="Barwin-like endoglucanases"/>
    <property type="match status" value="1"/>
</dbReference>
<evidence type="ECO:0000256" key="5">
    <source>
        <dbReference type="ARBA" id="ARBA00023001"/>
    </source>
</evidence>
<dbReference type="GO" id="GO:0030245">
    <property type="term" value="P:cellulose catabolic process"/>
    <property type="evidence" value="ECO:0007669"/>
    <property type="project" value="UniProtKB-KW"/>
</dbReference>
<reference evidence="13" key="1">
    <citation type="submission" date="2010-05" db="EMBL/GenBank/DDBJ databases">
        <title>The genome sequence of Magnaporthe poae strain ATCC 64411.</title>
        <authorList>
            <person name="Ma L.-J."/>
            <person name="Dead R."/>
            <person name="Young S."/>
            <person name="Zeng Q."/>
            <person name="Koehrsen M."/>
            <person name="Alvarado L."/>
            <person name="Berlin A."/>
            <person name="Chapman S.B."/>
            <person name="Chen Z."/>
            <person name="Freedman E."/>
            <person name="Gellesch M."/>
            <person name="Goldberg J."/>
            <person name="Griggs A."/>
            <person name="Gujja S."/>
            <person name="Heilman E.R."/>
            <person name="Heiman D."/>
            <person name="Hepburn T."/>
            <person name="Howarth C."/>
            <person name="Jen D."/>
            <person name="Larson L."/>
            <person name="Mehta T."/>
            <person name="Neiman D."/>
            <person name="Pearson M."/>
            <person name="Roberts A."/>
            <person name="Saif S."/>
            <person name="Shea T."/>
            <person name="Shenoy N."/>
            <person name="Sisk P."/>
            <person name="Stolte C."/>
            <person name="Sykes S."/>
            <person name="Walk T."/>
            <person name="White J."/>
            <person name="Yandava C."/>
            <person name="Haas B."/>
            <person name="Nusbaum C."/>
            <person name="Birren B."/>
        </authorList>
    </citation>
    <scope>NUCLEOTIDE SEQUENCE [LARGE SCALE GENOMIC DNA]</scope>
    <source>
        <strain evidence="13">ATCC 64411 / 73-15</strain>
    </source>
</reference>
<accession>A0A0C4DXP3</accession>
<dbReference type="EC" id="3.2.1.4" evidence="3"/>
<dbReference type="Proteomes" id="UP000011715">
    <property type="component" value="Unassembled WGS sequence"/>
</dbReference>
<dbReference type="EnsemblFungi" id="MAPG_04797T0">
    <property type="protein sequence ID" value="MAPG_04797T0"/>
    <property type="gene ID" value="MAPG_04797"/>
</dbReference>
<dbReference type="InterPro" id="IPR000334">
    <property type="entry name" value="Glyco_hydro_45"/>
</dbReference>
<reference evidence="11" key="2">
    <citation type="submission" date="2010-05" db="EMBL/GenBank/DDBJ databases">
        <title>The Genome Sequence of Magnaporthe poae strain ATCC 64411.</title>
        <authorList>
            <consortium name="The Broad Institute Genome Sequencing Platform"/>
            <consortium name="Broad Institute Genome Sequencing Center for Infectious Disease"/>
            <person name="Ma L.-J."/>
            <person name="Dead R."/>
            <person name="Young S."/>
            <person name="Zeng Q."/>
            <person name="Koehrsen M."/>
            <person name="Alvarado L."/>
            <person name="Berlin A."/>
            <person name="Chapman S.B."/>
            <person name="Chen Z."/>
            <person name="Freedman E."/>
            <person name="Gellesch M."/>
            <person name="Goldberg J."/>
            <person name="Griggs A."/>
            <person name="Gujja S."/>
            <person name="Heilman E.R."/>
            <person name="Heiman D."/>
            <person name="Hepburn T."/>
            <person name="Howarth C."/>
            <person name="Jen D."/>
            <person name="Larson L."/>
            <person name="Mehta T."/>
            <person name="Neiman D."/>
            <person name="Pearson M."/>
            <person name="Roberts A."/>
            <person name="Saif S."/>
            <person name="Shea T."/>
            <person name="Shenoy N."/>
            <person name="Sisk P."/>
            <person name="Stolte C."/>
            <person name="Sykes S."/>
            <person name="Walk T."/>
            <person name="White J."/>
            <person name="Yandava C."/>
            <person name="Haas B."/>
            <person name="Nusbaum C."/>
            <person name="Birren B."/>
        </authorList>
    </citation>
    <scope>NUCLEOTIDE SEQUENCE</scope>
    <source>
        <strain evidence="11">ATCC 64411</strain>
    </source>
</reference>
<feature type="chain" id="PRO_5009385453" description="cellulase" evidence="9">
    <location>
        <begin position="21"/>
        <end position="228"/>
    </location>
</feature>